<accession>A0A3S0HQW9</accession>
<feature type="compositionally biased region" description="Polar residues" evidence="1">
    <location>
        <begin position="16"/>
        <end position="57"/>
    </location>
</feature>
<reference evidence="2 3" key="1">
    <citation type="submission" date="2018-12" db="EMBL/GenBank/DDBJ databases">
        <authorList>
            <person name="Yu L."/>
        </authorList>
    </citation>
    <scope>NUCLEOTIDE SEQUENCE [LARGE SCALE GENOMIC DNA]</scope>
    <source>
        <strain evidence="2 3">11S</strain>
    </source>
</reference>
<proteinExistence type="predicted"/>
<dbReference type="EMBL" id="RXNS01000023">
    <property type="protein sequence ID" value="RTQ98713.1"/>
    <property type="molecule type" value="Genomic_DNA"/>
</dbReference>
<name>A0A3S0HQW9_9GAMM</name>
<comment type="caution">
    <text evidence="2">The sequence shown here is derived from an EMBL/GenBank/DDBJ whole genome shotgun (WGS) entry which is preliminary data.</text>
</comment>
<dbReference type="Proteomes" id="UP000267400">
    <property type="component" value="Unassembled WGS sequence"/>
</dbReference>
<gene>
    <name evidence="2" type="ORF">EKG36_18650</name>
</gene>
<evidence type="ECO:0000313" key="2">
    <source>
        <dbReference type="EMBL" id="RTQ98713.1"/>
    </source>
</evidence>
<keyword evidence="3" id="KW-1185">Reference proteome</keyword>
<dbReference type="AlphaFoldDB" id="A0A3S0HQW9"/>
<feature type="region of interest" description="Disordered" evidence="1">
    <location>
        <begin position="1"/>
        <end position="66"/>
    </location>
</feature>
<protein>
    <submittedName>
        <fullName evidence="2">Uncharacterized protein</fullName>
    </submittedName>
</protein>
<evidence type="ECO:0000313" key="3">
    <source>
        <dbReference type="Proteomes" id="UP000267400"/>
    </source>
</evidence>
<organism evidence="2 3">
    <name type="scientific">Halomonas nitroreducens</name>
    <dbReference type="NCBI Taxonomy" id="447425"/>
    <lineage>
        <taxon>Bacteria</taxon>
        <taxon>Pseudomonadati</taxon>
        <taxon>Pseudomonadota</taxon>
        <taxon>Gammaproteobacteria</taxon>
        <taxon>Oceanospirillales</taxon>
        <taxon>Halomonadaceae</taxon>
        <taxon>Halomonas</taxon>
    </lineage>
</organism>
<sequence length="82" mass="9283">MAGSLWTHILSDEPRTSNLEPRTSNLEPRTSNLEPRTSNLEPRTSNLAPYSVASCSSRKARPASIAPSRVRKPLIWPRRRCR</sequence>
<evidence type="ECO:0000256" key="1">
    <source>
        <dbReference type="SAM" id="MobiDB-lite"/>
    </source>
</evidence>